<dbReference type="AlphaFoldDB" id="A0A7J7DAI9"/>
<gene>
    <name evidence="1" type="ORF">HS088_TW09G01377</name>
</gene>
<reference evidence="1 2" key="1">
    <citation type="journal article" date="2020" name="Nat. Commun.">
        <title>Genome of Tripterygium wilfordii and identification of cytochrome P450 involved in triptolide biosynthesis.</title>
        <authorList>
            <person name="Tu L."/>
            <person name="Su P."/>
            <person name="Zhang Z."/>
            <person name="Gao L."/>
            <person name="Wang J."/>
            <person name="Hu T."/>
            <person name="Zhou J."/>
            <person name="Zhang Y."/>
            <person name="Zhao Y."/>
            <person name="Liu Y."/>
            <person name="Song Y."/>
            <person name="Tong Y."/>
            <person name="Lu Y."/>
            <person name="Yang J."/>
            <person name="Xu C."/>
            <person name="Jia M."/>
            <person name="Peters R.J."/>
            <person name="Huang L."/>
            <person name="Gao W."/>
        </authorList>
    </citation>
    <scope>NUCLEOTIDE SEQUENCE [LARGE SCALE GENOMIC DNA]</scope>
    <source>
        <strain evidence="2">cv. XIE 37</strain>
        <tissue evidence="1">Leaf</tissue>
    </source>
</reference>
<evidence type="ECO:0000313" key="1">
    <source>
        <dbReference type="EMBL" id="KAF5743311.1"/>
    </source>
</evidence>
<keyword evidence="2" id="KW-1185">Reference proteome</keyword>
<accession>A0A7J7DAI9</accession>
<sequence>MTRTATEATFSFAGEWSGRAGWSRWKPEWESPGLVAFNTPGAIFSYVYQRAWTPILDLFSRWGYLSSENHLCCLHFLLWHQNFPFRLKVNAKGILDCYEKHSPQGSGVILNSKSLKEIFKNRPYPRFRPLSYSRYDSDV</sequence>
<dbReference type="EMBL" id="JAAARO010000009">
    <property type="protein sequence ID" value="KAF5743311.1"/>
    <property type="molecule type" value="Genomic_DNA"/>
</dbReference>
<dbReference type="InParanoid" id="A0A7J7DAI9"/>
<name>A0A7J7DAI9_TRIWF</name>
<dbReference type="Proteomes" id="UP000593562">
    <property type="component" value="Unassembled WGS sequence"/>
</dbReference>
<organism evidence="1 2">
    <name type="scientific">Tripterygium wilfordii</name>
    <name type="common">Thunder God vine</name>
    <dbReference type="NCBI Taxonomy" id="458696"/>
    <lineage>
        <taxon>Eukaryota</taxon>
        <taxon>Viridiplantae</taxon>
        <taxon>Streptophyta</taxon>
        <taxon>Embryophyta</taxon>
        <taxon>Tracheophyta</taxon>
        <taxon>Spermatophyta</taxon>
        <taxon>Magnoliopsida</taxon>
        <taxon>eudicotyledons</taxon>
        <taxon>Gunneridae</taxon>
        <taxon>Pentapetalae</taxon>
        <taxon>rosids</taxon>
        <taxon>fabids</taxon>
        <taxon>Celastrales</taxon>
        <taxon>Celastraceae</taxon>
        <taxon>Tripterygium</taxon>
    </lineage>
</organism>
<comment type="caution">
    <text evidence="1">The sequence shown here is derived from an EMBL/GenBank/DDBJ whole genome shotgun (WGS) entry which is preliminary data.</text>
</comment>
<evidence type="ECO:0000313" key="2">
    <source>
        <dbReference type="Proteomes" id="UP000593562"/>
    </source>
</evidence>
<protein>
    <submittedName>
        <fullName evidence="1">Uncharacterized protein</fullName>
    </submittedName>
</protein>
<proteinExistence type="predicted"/>